<feature type="signal peptide" evidence="2">
    <location>
        <begin position="1"/>
        <end position="26"/>
    </location>
</feature>
<feature type="region of interest" description="Disordered" evidence="1">
    <location>
        <begin position="149"/>
        <end position="176"/>
    </location>
</feature>
<keyword evidence="2" id="KW-0732">Signal</keyword>
<dbReference type="EMBL" id="JADCKQ010000012">
    <property type="protein sequence ID" value="MBI1494838.1"/>
    <property type="molecule type" value="Genomic_DNA"/>
</dbReference>
<feature type="non-terminal residue" evidence="3">
    <location>
        <position position="298"/>
    </location>
</feature>
<evidence type="ECO:0000313" key="4">
    <source>
        <dbReference type="Proteomes" id="UP000640583"/>
    </source>
</evidence>
<reference evidence="3" key="1">
    <citation type="submission" date="2020-10" db="EMBL/GenBank/DDBJ databases">
        <title>Paenihalocynthiibacter styelae gen. nov., sp. nov., isolated from stalked sea squirt Styela clava.</title>
        <authorList>
            <person name="Kim Y.-O."/>
            <person name="Yoon J.-H."/>
        </authorList>
    </citation>
    <scope>NUCLEOTIDE SEQUENCE</scope>
    <source>
        <strain evidence="3">MYP1-1</strain>
    </source>
</reference>
<keyword evidence="4" id="KW-1185">Reference proteome</keyword>
<dbReference type="AlphaFoldDB" id="A0A8J7IXS5"/>
<protein>
    <recommendedName>
        <fullName evidence="5">Ig-like domain-containing protein</fullName>
    </recommendedName>
</protein>
<accession>A0A8J7IXS5</accession>
<name>A0A8J7IXS5_9RHOB</name>
<comment type="caution">
    <text evidence="3">The sequence shown here is derived from an EMBL/GenBank/DDBJ whole genome shotgun (WGS) entry which is preliminary data.</text>
</comment>
<evidence type="ECO:0000256" key="2">
    <source>
        <dbReference type="SAM" id="SignalP"/>
    </source>
</evidence>
<evidence type="ECO:0000256" key="1">
    <source>
        <dbReference type="SAM" id="MobiDB-lite"/>
    </source>
</evidence>
<proteinExistence type="predicted"/>
<evidence type="ECO:0008006" key="5">
    <source>
        <dbReference type="Google" id="ProtNLM"/>
    </source>
</evidence>
<dbReference type="Pfam" id="PF22352">
    <property type="entry name" value="K319L-like_PKD"/>
    <property type="match status" value="1"/>
</dbReference>
<dbReference type="Proteomes" id="UP000640583">
    <property type="component" value="Unassembled WGS sequence"/>
</dbReference>
<organism evidence="3 4">
    <name type="scientific">Halocynthiibacter styelae</name>
    <dbReference type="NCBI Taxonomy" id="2761955"/>
    <lineage>
        <taxon>Bacteria</taxon>
        <taxon>Pseudomonadati</taxon>
        <taxon>Pseudomonadota</taxon>
        <taxon>Alphaproteobacteria</taxon>
        <taxon>Rhodobacterales</taxon>
        <taxon>Paracoccaceae</taxon>
        <taxon>Halocynthiibacter</taxon>
    </lineage>
</organism>
<dbReference type="Gene3D" id="2.60.40.10">
    <property type="entry name" value="Immunoglobulins"/>
    <property type="match status" value="2"/>
</dbReference>
<evidence type="ECO:0000313" key="3">
    <source>
        <dbReference type="EMBL" id="MBI1494838.1"/>
    </source>
</evidence>
<gene>
    <name evidence="3" type="ORF">H1D41_14430</name>
</gene>
<dbReference type="InterPro" id="IPR013783">
    <property type="entry name" value="Ig-like_fold"/>
</dbReference>
<sequence length="298" mass="30776">MKPNCLRTYTFAALTLGTLSAGPAHALGGVGYFDVTEALDGVSDSRCTINSYYDDTEVGVGFKNRYAGGNVWDSATETIINWGTGDIQASDFIEFCEITAIENFVTDGANGTFAADDFVGVSFAGQHGGQWYNYRIGVEGVSGTHYVKSRTPIPPPNTPPTADAGSDQSVASGAGVTLNGSASDANDVGQMLTYSWLQTGGVSVTLNDGTVASPVFTAPVVAISDSEILTFRLIVNDGFVDSTLDTVAITVNGPVNTPPTADAGSDQSVASGAGVTLNGSASDANDVGQMLTYSWLQT</sequence>
<feature type="chain" id="PRO_5035322749" description="Ig-like domain-containing protein" evidence="2">
    <location>
        <begin position="27"/>
        <end position="298"/>
    </location>
</feature>